<keyword evidence="3" id="KW-0808">Transferase</keyword>
<dbReference type="Pfam" id="PF02696">
    <property type="entry name" value="SelO"/>
    <property type="match status" value="1"/>
</dbReference>
<protein>
    <recommendedName>
        <fullName evidence="9">Selenoprotein O</fullName>
    </recommendedName>
</protein>
<dbReference type="STRING" id="5364.A0A5C3MKF6"/>
<keyword evidence="11" id="KW-1185">Reference proteome</keyword>
<dbReference type="AlphaFoldDB" id="A0A5C3MKF6"/>
<keyword evidence="7" id="KW-0067">ATP-binding</keyword>
<sequence length="712" mass="79758">MATKVPISHLPLPPATHLLSLNLTPDDETLSVPAFRDILATRPSIQRRSRIISPECHFSYVTPLPIAFPYDIKPPDDPELAKDQMKWVEKWLSDREAKQERPLAPSTQSTPSGLKKFYPEHRDTHRELIGLSDTGIRDCLPNLHAGDAFGILGTPTLARSSNDEELPEPSEEDKLIRTELIDVLAGHAVLMSGEAEHERQFAPWSLRYSGHQFGVWAGQLGDGRAVSILTTPHPSEPDTTYELQLKGAGRTPFARSADGLAVLRSSIREFLCAEGKSMHALGIPTSRSISLVSLPAIRVVRERVETACVLCRAAPSFLRIGSFEALNPPDGMFFLGGGQQPADLEALRKLGEWVAKRVLRLEGVGWGEKGGKWGKELVLEVAKRNARMVAGWQAYGFMHGVINTDNVSVLGLTIDYGPYAFMDVFNPWHICNHTDEEGRYSYRAQPSMIIYACDALLSALSPLIGAEAELGHAVPAGWSADIDKSRISAWKRSGEELVKDEMHQVILKECSQEYGRLMHKRLAFRRYDATDESELCRPLLDIMAEHSLDFHGTFRLLSTFRPSLLPSSSSLDVLLSSIFALSPDTDRIDKEKATKDWVEWLTNYSERIASERELWGEDMDAERQNAARRANPRFVLRQWVLEDVIKKVERDADSGKRILAKVLQMACNPFDNWGAEGDERPEEELDDETREERRYCGIGEKQMIGFQCSCSS</sequence>
<evidence type="ECO:0000313" key="10">
    <source>
        <dbReference type="EMBL" id="TFK45387.1"/>
    </source>
</evidence>
<evidence type="ECO:0000256" key="5">
    <source>
        <dbReference type="ARBA" id="ARBA00022723"/>
    </source>
</evidence>
<dbReference type="InterPro" id="IPR003846">
    <property type="entry name" value="SelO"/>
</dbReference>
<evidence type="ECO:0000313" key="11">
    <source>
        <dbReference type="Proteomes" id="UP000305948"/>
    </source>
</evidence>
<organism evidence="10 11">
    <name type="scientific">Heliocybe sulcata</name>
    <dbReference type="NCBI Taxonomy" id="5364"/>
    <lineage>
        <taxon>Eukaryota</taxon>
        <taxon>Fungi</taxon>
        <taxon>Dikarya</taxon>
        <taxon>Basidiomycota</taxon>
        <taxon>Agaricomycotina</taxon>
        <taxon>Agaricomycetes</taxon>
        <taxon>Gloeophyllales</taxon>
        <taxon>Gloeophyllaceae</taxon>
        <taxon>Heliocybe</taxon>
    </lineage>
</organism>
<dbReference type="PANTHER" id="PTHR32057">
    <property type="entry name" value="PROTEIN ADENYLYLTRANSFERASE SELO, MITOCHONDRIAL"/>
    <property type="match status" value="1"/>
</dbReference>
<evidence type="ECO:0000256" key="3">
    <source>
        <dbReference type="ARBA" id="ARBA00022679"/>
    </source>
</evidence>
<comment type="similarity">
    <text evidence="2">Belongs to the SELO family.</text>
</comment>
<evidence type="ECO:0000256" key="9">
    <source>
        <dbReference type="ARBA" id="ARBA00031547"/>
    </source>
</evidence>
<keyword evidence="8" id="KW-0460">Magnesium</keyword>
<comment type="cofactor">
    <cofactor evidence="1">
        <name>Mg(2+)</name>
        <dbReference type="ChEBI" id="CHEBI:18420"/>
    </cofactor>
</comment>
<dbReference type="EMBL" id="ML213545">
    <property type="protein sequence ID" value="TFK45387.1"/>
    <property type="molecule type" value="Genomic_DNA"/>
</dbReference>
<dbReference type="GO" id="GO:0046872">
    <property type="term" value="F:metal ion binding"/>
    <property type="evidence" value="ECO:0007669"/>
    <property type="project" value="UniProtKB-KW"/>
</dbReference>
<keyword evidence="6" id="KW-0547">Nucleotide-binding</keyword>
<gene>
    <name evidence="10" type="ORF">OE88DRAFT_1740374</name>
</gene>
<dbReference type="GO" id="GO:0070733">
    <property type="term" value="F:AMPylase activity"/>
    <property type="evidence" value="ECO:0007669"/>
    <property type="project" value="TreeGrafter"/>
</dbReference>
<dbReference type="OrthoDB" id="10254721at2759"/>
<reference evidence="10 11" key="1">
    <citation type="journal article" date="2019" name="Nat. Ecol. Evol.">
        <title>Megaphylogeny resolves global patterns of mushroom evolution.</title>
        <authorList>
            <person name="Varga T."/>
            <person name="Krizsan K."/>
            <person name="Foldi C."/>
            <person name="Dima B."/>
            <person name="Sanchez-Garcia M."/>
            <person name="Sanchez-Ramirez S."/>
            <person name="Szollosi G.J."/>
            <person name="Szarkandi J.G."/>
            <person name="Papp V."/>
            <person name="Albert L."/>
            <person name="Andreopoulos W."/>
            <person name="Angelini C."/>
            <person name="Antonin V."/>
            <person name="Barry K.W."/>
            <person name="Bougher N.L."/>
            <person name="Buchanan P."/>
            <person name="Buyck B."/>
            <person name="Bense V."/>
            <person name="Catcheside P."/>
            <person name="Chovatia M."/>
            <person name="Cooper J."/>
            <person name="Damon W."/>
            <person name="Desjardin D."/>
            <person name="Finy P."/>
            <person name="Geml J."/>
            <person name="Haridas S."/>
            <person name="Hughes K."/>
            <person name="Justo A."/>
            <person name="Karasinski D."/>
            <person name="Kautmanova I."/>
            <person name="Kiss B."/>
            <person name="Kocsube S."/>
            <person name="Kotiranta H."/>
            <person name="LaButti K.M."/>
            <person name="Lechner B.E."/>
            <person name="Liimatainen K."/>
            <person name="Lipzen A."/>
            <person name="Lukacs Z."/>
            <person name="Mihaltcheva S."/>
            <person name="Morgado L.N."/>
            <person name="Niskanen T."/>
            <person name="Noordeloos M.E."/>
            <person name="Ohm R.A."/>
            <person name="Ortiz-Santana B."/>
            <person name="Ovrebo C."/>
            <person name="Racz N."/>
            <person name="Riley R."/>
            <person name="Savchenko A."/>
            <person name="Shiryaev A."/>
            <person name="Soop K."/>
            <person name="Spirin V."/>
            <person name="Szebenyi C."/>
            <person name="Tomsovsky M."/>
            <person name="Tulloss R.E."/>
            <person name="Uehling J."/>
            <person name="Grigoriev I.V."/>
            <person name="Vagvolgyi C."/>
            <person name="Papp T."/>
            <person name="Martin F.M."/>
            <person name="Miettinen O."/>
            <person name="Hibbett D.S."/>
            <person name="Nagy L.G."/>
        </authorList>
    </citation>
    <scope>NUCLEOTIDE SEQUENCE [LARGE SCALE GENOMIC DNA]</scope>
    <source>
        <strain evidence="10 11">OMC1185</strain>
    </source>
</reference>
<keyword evidence="5" id="KW-0479">Metal-binding</keyword>
<dbReference type="PANTHER" id="PTHR32057:SF14">
    <property type="entry name" value="PROTEIN ADENYLYLTRANSFERASE SELO, MITOCHONDRIAL"/>
    <property type="match status" value="1"/>
</dbReference>
<evidence type="ECO:0000256" key="8">
    <source>
        <dbReference type="ARBA" id="ARBA00022842"/>
    </source>
</evidence>
<name>A0A5C3MKF6_9AGAM</name>
<dbReference type="Proteomes" id="UP000305948">
    <property type="component" value="Unassembled WGS sequence"/>
</dbReference>
<dbReference type="GO" id="GO:0005524">
    <property type="term" value="F:ATP binding"/>
    <property type="evidence" value="ECO:0007669"/>
    <property type="project" value="UniProtKB-KW"/>
</dbReference>
<dbReference type="GO" id="GO:0005739">
    <property type="term" value="C:mitochondrion"/>
    <property type="evidence" value="ECO:0007669"/>
    <property type="project" value="TreeGrafter"/>
</dbReference>
<proteinExistence type="inferred from homology"/>
<keyword evidence="4" id="KW-0548">Nucleotidyltransferase</keyword>
<evidence type="ECO:0000256" key="2">
    <source>
        <dbReference type="ARBA" id="ARBA00009747"/>
    </source>
</evidence>
<evidence type="ECO:0000256" key="1">
    <source>
        <dbReference type="ARBA" id="ARBA00001946"/>
    </source>
</evidence>
<evidence type="ECO:0000256" key="4">
    <source>
        <dbReference type="ARBA" id="ARBA00022695"/>
    </source>
</evidence>
<accession>A0A5C3MKF6</accession>
<evidence type="ECO:0000256" key="7">
    <source>
        <dbReference type="ARBA" id="ARBA00022840"/>
    </source>
</evidence>
<evidence type="ECO:0000256" key="6">
    <source>
        <dbReference type="ARBA" id="ARBA00022741"/>
    </source>
</evidence>